<evidence type="ECO:0000313" key="2">
    <source>
        <dbReference type="EMBL" id="KEZ84998.1"/>
    </source>
</evidence>
<evidence type="ECO:0000256" key="1">
    <source>
        <dbReference type="SAM" id="Phobius"/>
    </source>
</evidence>
<proteinExistence type="predicted"/>
<dbReference type="eggNOG" id="ENOG5033KNB">
    <property type="taxonomic scope" value="Bacteria"/>
</dbReference>
<sequence length="194" mass="23267">MDIDKVLKKQRKSYKRFMLSMGFIFIILPIVLLIAKQINIFFIIYLCVIESLILFSVLMRYNEEYLKFQLYEDKILISILGGRIKYKIHYSKVAIIHTIPQEKYFDILIITKSKFRNKRLRLVTNKVLERFSGIGKYYVKVKMPKDDDYYYFVVKRGGVKKYMLLDLLFKYCVTAVFTDNAIANIKEYRKQNKT</sequence>
<feature type="transmembrane region" description="Helical" evidence="1">
    <location>
        <begin position="40"/>
        <end position="59"/>
    </location>
</feature>
<gene>
    <name evidence="2" type="ORF">IO99_17160</name>
</gene>
<evidence type="ECO:0008006" key="4">
    <source>
        <dbReference type="Google" id="ProtNLM"/>
    </source>
</evidence>
<evidence type="ECO:0000313" key="3">
    <source>
        <dbReference type="Proteomes" id="UP000028542"/>
    </source>
</evidence>
<accession>A0A084J7R4</accession>
<keyword evidence="3" id="KW-1185">Reference proteome</keyword>
<organism evidence="2 3">
    <name type="scientific">Clostridium sulfidigenes</name>
    <dbReference type="NCBI Taxonomy" id="318464"/>
    <lineage>
        <taxon>Bacteria</taxon>
        <taxon>Bacillati</taxon>
        <taxon>Bacillota</taxon>
        <taxon>Clostridia</taxon>
        <taxon>Eubacteriales</taxon>
        <taxon>Clostridiaceae</taxon>
        <taxon>Clostridium</taxon>
    </lineage>
</organism>
<protein>
    <recommendedName>
        <fullName evidence="4">Transmembrane protein</fullName>
    </recommendedName>
</protein>
<keyword evidence="1" id="KW-0812">Transmembrane</keyword>
<dbReference type="Proteomes" id="UP000028542">
    <property type="component" value="Unassembled WGS sequence"/>
</dbReference>
<feature type="transmembrane region" description="Helical" evidence="1">
    <location>
        <begin position="17"/>
        <end position="34"/>
    </location>
</feature>
<reference evidence="2 3" key="1">
    <citation type="submission" date="2014-07" db="EMBL/GenBank/DDBJ databases">
        <title>Draft genome of Clostridium sulfidigenes 113A isolated from sediments associated with methane hydrate from Krishna Godavari basin.</title>
        <authorList>
            <person name="Honkalas V.S."/>
            <person name="Dabir A.P."/>
            <person name="Arora P."/>
            <person name="Dhakephalkar P.K."/>
        </authorList>
    </citation>
    <scope>NUCLEOTIDE SEQUENCE [LARGE SCALE GENOMIC DNA]</scope>
    <source>
        <strain evidence="2 3">113A</strain>
    </source>
</reference>
<comment type="caution">
    <text evidence="2">The sequence shown here is derived from an EMBL/GenBank/DDBJ whole genome shotgun (WGS) entry which is preliminary data.</text>
</comment>
<keyword evidence="1" id="KW-1133">Transmembrane helix</keyword>
<dbReference type="RefSeq" id="WP_035135377.1">
    <property type="nucleotide sequence ID" value="NZ_JPMD01000049.1"/>
</dbReference>
<dbReference type="AlphaFoldDB" id="A0A084J7R4"/>
<name>A0A084J7R4_9CLOT</name>
<dbReference type="STRING" id="318464.IO99_17160"/>
<dbReference type="EMBL" id="JPMD01000049">
    <property type="protein sequence ID" value="KEZ84998.1"/>
    <property type="molecule type" value="Genomic_DNA"/>
</dbReference>
<keyword evidence="1" id="KW-0472">Membrane</keyword>